<dbReference type="SUPFAM" id="SSF54495">
    <property type="entry name" value="UBC-like"/>
    <property type="match status" value="1"/>
</dbReference>
<dbReference type="InterPro" id="IPR000608">
    <property type="entry name" value="UBC"/>
</dbReference>
<dbReference type="Gene3D" id="3.10.110.10">
    <property type="entry name" value="Ubiquitin Conjugating Enzyme"/>
    <property type="match status" value="1"/>
</dbReference>
<keyword evidence="2" id="KW-1133">Transmembrane helix</keyword>
<dbReference type="EMBL" id="HBGH01015040">
    <property type="protein sequence ID" value="CAD9236287.1"/>
    <property type="molecule type" value="Transcribed_RNA"/>
</dbReference>
<gene>
    <name evidence="4" type="ORF">CCAE0312_LOCUS8381</name>
</gene>
<evidence type="ECO:0000259" key="3">
    <source>
        <dbReference type="PROSITE" id="PS50127"/>
    </source>
</evidence>
<protein>
    <recommendedName>
        <fullName evidence="3">UBC core domain-containing protein</fullName>
    </recommendedName>
</protein>
<dbReference type="FunFam" id="3.10.110.10:FF:000086">
    <property type="entry name" value="Ubiquitin-conjugating enzyme E2 J1"/>
    <property type="match status" value="1"/>
</dbReference>
<dbReference type="PROSITE" id="PS50127">
    <property type="entry name" value="UBC_2"/>
    <property type="match status" value="1"/>
</dbReference>
<organism evidence="4">
    <name type="scientific">Compsopogon caeruleus</name>
    <dbReference type="NCBI Taxonomy" id="31354"/>
    <lineage>
        <taxon>Eukaryota</taxon>
        <taxon>Rhodophyta</taxon>
        <taxon>Compsopogonophyceae</taxon>
        <taxon>Compsopogonales</taxon>
        <taxon>Compsopogonaceae</taxon>
        <taxon>Compsopogon</taxon>
    </lineage>
</organism>
<dbReference type="AlphaFoldDB" id="A0A7S1XFM3"/>
<evidence type="ECO:0000256" key="2">
    <source>
        <dbReference type="SAM" id="Phobius"/>
    </source>
</evidence>
<keyword evidence="2" id="KW-0472">Membrane</keyword>
<sequence length="356" mass="38615">MAEMMELEEENNKKDALFHAVPLEEDLFEWHFTVRGPPASPFEGGLYHGRLLLPSDYPYKAPEIMILTPSGRFEVGTRICLSVTSFHQETWQPSWGIRTILTAMIGFMPSKAEGIGALDYSADERRVLARRSWDFTCPMCKVRCKDILTPHDPASSSSELISPVEGDEKMSTLGGNQPSNALAARAPSDEEDAATTRAHDPQPKNAQVSQKEETTVLDDHPLPNKGSHIPAGPFSSGAEDSQGPGESNGAGPVVARSSGTPSEASHDPVNLIVPATSSLPPRPSPGGSRWEDGSRAKAYPNDSIPRAEWESNPVPRSAVIEDVKEKQLLYLAFIIAGAIVAILLRRISGMISEENP</sequence>
<evidence type="ECO:0000313" key="4">
    <source>
        <dbReference type="EMBL" id="CAD9236287.1"/>
    </source>
</evidence>
<dbReference type="Pfam" id="PF00179">
    <property type="entry name" value="UQ_con"/>
    <property type="match status" value="1"/>
</dbReference>
<dbReference type="CDD" id="cd23799">
    <property type="entry name" value="UBCc_UBE2J"/>
    <property type="match status" value="1"/>
</dbReference>
<dbReference type="PANTHER" id="PTHR24067">
    <property type="entry name" value="UBIQUITIN-CONJUGATING ENZYME E2"/>
    <property type="match status" value="1"/>
</dbReference>
<reference evidence="4" key="1">
    <citation type="submission" date="2021-01" db="EMBL/GenBank/DDBJ databases">
        <authorList>
            <person name="Corre E."/>
            <person name="Pelletier E."/>
            <person name="Niang G."/>
            <person name="Scheremetjew M."/>
            <person name="Finn R."/>
            <person name="Kale V."/>
            <person name="Holt S."/>
            <person name="Cochrane G."/>
            <person name="Meng A."/>
            <person name="Brown T."/>
            <person name="Cohen L."/>
        </authorList>
    </citation>
    <scope>NUCLEOTIDE SEQUENCE</scope>
    <source>
        <strain evidence="4">SAG 36.94</strain>
    </source>
</reference>
<dbReference type="InterPro" id="IPR050113">
    <property type="entry name" value="Ub_conjugating_enzyme"/>
</dbReference>
<feature type="compositionally biased region" description="Basic and acidic residues" evidence="1">
    <location>
        <begin position="210"/>
        <end position="222"/>
    </location>
</feature>
<dbReference type="InterPro" id="IPR016135">
    <property type="entry name" value="UBQ-conjugating_enzyme/RWD"/>
</dbReference>
<feature type="domain" description="UBC core" evidence="3">
    <location>
        <begin position="1"/>
        <end position="146"/>
    </location>
</feature>
<feature type="region of interest" description="Disordered" evidence="1">
    <location>
        <begin position="167"/>
        <end position="308"/>
    </location>
</feature>
<evidence type="ECO:0000256" key="1">
    <source>
        <dbReference type="SAM" id="MobiDB-lite"/>
    </source>
</evidence>
<name>A0A7S1XFM3_9RHOD</name>
<keyword evidence="2" id="KW-0812">Transmembrane</keyword>
<accession>A0A7S1XFM3</accession>
<proteinExistence type="predicted"/>
<dbReference type="SMART" id="SM00212">
    <property type="entry name" value="UBCc"/>
    <property type="match status" value="1"/>
</dbReference>
<feature type="transmembrane region" description="Helical" evidence="2">
    <location>
        <begin position="327"/>
        <end position="344"/>
    </location>
</feature>